<reference evidence="3" key="1">
    <citation type="submission" date="2022-10" db="EMBL/GenBank/DDBJ databases">
        <title>Puccinia triticina Genome sequencing and assembly.</title>
        <authorList>
            <person name="Li C."/>
        </authorList>
    </citation>
    <scope>NUCLEOTIDE SEQUENCE</scope>
    <source>
        <strain evidence="3">Pt15</strain>
    </source>
</reference>
<dbReference type="EMBL" id="CP110432">
    <property type="protein sequence ID" value="WAQ90515.1"/>
    <property type="molecule type" value="Genomic_DNA"/>
</dbReference>
<evidence type="ECO:0000313" key="3">
    <source>
        <dbReference type="EMBL" id="WAQ90515.1"/>
    </source>
</evidence>
<name>A0ABY7D3D2_9BASI</name>
<evidence type="ECO:0000256" key="1">
    <source>
        <dbReference type="SAM" id="Coils"/>
    </source>
</evidence>
<feature type="compositionally biased region" description="Basic residues" evidence="2">
    <location>
        <begin position="72"/>
        <end position="81"/>
    </location>
</feature>
<keyword evidence="1" id="KW-0175">Coiled coil</keyword>
<proteinExistence type="predicted"/>
<feature type="coiled-coil region" evidence="1">
    <location>
        <begin position="203"/>
        <end position="234"/>
    </location>
</feature>
<protein>
    <recommendedName>
        <fullName evidence="5">Zinc-finger domain-containing protein</fullName>
    </recommendedName>
</protein>
<evidence type="ECO:0008006" key="5">
    <source>
        <dbReference type="Google" id="ProtNLM"/>
    </source>
</evidence>
<feature type="region of interest" description="Disordered" evidence="2">
    <location>
        <begin position="67"/>
        <end position="104"/>
    </location>
</feature>
<gene>
    <name evidence="3" type="ORF">PtA15_12A505</name>
</gene>
<organism evidence="3 4">
    <name type="scientific">Puccinia triticina</name>
    <dbReference type="NCBI Taxonomy" id="208348"/>
    <lineage>
        <taxon>Eukaryota</taxon>
        <taxon>Fungi</taxon>
        <taxon>Dikarya</taxon>
        <taxon>Basidiomycota</taxon>
        <taxon>Pucciniomycotina</taxon>
        <taxon>Pucciniomycetes</taxon>
        <taxon>Pucciniales</taxon>
        <taxon>Pucciniaceae</taxon>
        <taxon>Puccinia</taxon>
    </lineage>
</organism>
<dbReference type="GeneID" id="77803016"/>
<keyword evidence="4" id="KW-1185">Reference proteome</keyword>
<evidence type="ECO:0000313" key="4">
    <source>
        <dbReference type="Proteomes" id="UP001164743"/>
    </source>
</evidence>
<dbReference type="Proteomes" id="UP001164743">
    <property type="component" value="Chromosome 12A"/>
</dbReference>
<evidence type="ECO:0000256" key="2">
    <source>
        <dbReference type="SAM" id="MobiDB-lite"/>
    </source>
</evidence>
<feature type="region of interest" description="Disordered" evidence="2">
    <location>
        <begin position="125"/>
        <end position="144"/>
    </location>
</feature>
<sequence>MPKLRAPNFEFVPGGRILCMKCRNICPCATCRRDRGENGEWGNGLNGFYDLTVEAREEVPLKKKNQIGSKATLRKSSHRHPNLADKGPIVGDRGVSHKHRNGPENGADLEEIICLEKSWAELTAGSRASTAKKPPDSNRGPQCPCKQKLCAVEKRSDDERDCTGDETPIKSERRFPKAGATADMASILQKKRENLFDSEDARLERHERRLKLEFRELELSKARAELNQKNATANGLAKAKMIQDFLRCGSTFEEALKATKTCLGPATSHKVTSHSNSCRPE</sequence>
<dbReference type="RefSeq" id="XP_053026070.1">
    <property type="nucleotide sequence ID" value="XM_053162121.1"/>
</dbReference>
<accession>A0ABY7D3D2</accession>